<feature type="compositionally biased region" description="Polar residues" evidence="1">
    <location>
        <begin position="75"/>
        <end position="89"/>
    </location>
</feature>
<evidence type="ECO:0000256" key="1">
    <source>
        <dbReference type="SAM" id="MobiDB-lite"/>
    </source>
</evidence>
<feature type="region of interest" description="Disordered" evidence="1">
    <location>
        <begin position="14"/>
        <end position="140"/>
    </location>
</feature>
<sequence>MDPRDRADALLSRARARNGVVTPDNMTSPMDASNTQQIPGSFVRDIDRSQDPDTTTKLPASVIEENDYLAREEPTSSLDPVGSQPTTPLTRRAAEPTAEPAEEAVQPRQQEPAEQEHDGLIPTTRTQRGQSALSRRLEGL</sequence>
<keyword evidence="3" id="KW-1185">Reference proteome</keyword>
<proteinExistence type="predicted"/>
<dbReference type="EMBL" id="VFML01000001">
    <property type="protein sequence ID" value="TQJ04797.1"/>
    <property type="molecule type" value="Genomic_DNA"/>
</dbReference>
<comment type="caution">
    <text evidence="2">The sequence shown here is derived from an EMBL/GenBank/DDBJ whole genome shotgun (WGS) entry which is preliminary data.</text>
</comment>
<evidence type="ECO:0000313" key="3">
    <source>
        <dbReference type="Proteomes" id="UP000320876"/>
    </source>
</evidence>
<organism evidence="2 3">
    <name type="scientific">Amycolatopsis cihanbeyliensis</name>
    <dbReference type="NCBI Taxonomy" id="1128664"/>
    <lineage>
        <taxon>Bacteria</taxon>
        <taxon>Bacillati</taxon>
        <taxon>Actinomycetota</taxon>
        <taxon>Actinomycetes</taxon>
        <taxon>Pseudonocardiales</taxon>
        <taxon>Pseudonocardiaceae</taxon>
        <taxon>Amycolatopsis</taxon>
    </lineage>
</organism>
<name>A0A542DP10_AMYCI</name>
<feature type="compositionally biased region" description="Polar residues" evidence="1">
    <location>
        <begin position="123"/>
        <end position="133"/>
    </location>
</feature>
<dbReference type="RefSeq" id="WP_142000434.1">
    <property type="nucleotide sequence ID" value="NZ_VFML01000001.1"/>
</dbReference>
<feature type="compositionally biased region" description="Polar residues" evidence="1">
    <location>
        <begin position="24"/>
        <end position="39"/>
    </location>
</feature>
<gene>
    <name evidence="2" type="ORF">FB471_4606</name>
</gene>
<accession>A0A542DP10</accession>
<evidence type="ECO:0000313" key="2">
    <source>
        <dbReference type="EMBL" id="TQJ04797.1"/>
    </source>
</evidence>
<dbReference type="AlphaFoldDB" id="A0A542DP10"/>
<reference evidence="2 3" key="1">
    <citation type="submission" date="2019-06" db="EMBL/GenBank/DDBJ databases">
        <title>Sequencing the genomes of 1000 actinobacteria strains.</title>
        <authorList>
            <person name="Klenk H.-P."/>
        </authorList>
    </citation>
    <scope>NUCLEOTIDE SEQUENCE [LARGE SCALE GENOMIC DNA]</scope>
    <source>
        <strain evidence="2 3">DSM 45679</strain>
    </source>
</reference>
<protein>
    <submittedName>
        <fullName evidence="2">Uncharacterized protein</fullName>
    </submittedName>
</protein>
<dbReference type="Proteomes" id="UP000320876">
    <property type="component" value="Unassembled WGS sequence"/>
</dbReference>
<dbReference type="OrthoDB" id="5187609at2"/>